<evidence type="ECO:0000313" key="9">
    <source>
        <dbReference type="EMBL" id="OGG07241.1"/>
    </source>
</evidence>
<comment type="subunit">
    <text evidence="6">Homodimer.</text>
</comment>
<keyword evidence="7" id="KW-0521">NADP</keyword>
<name>A0A1F5Z474_9BACT</name>
<evidence type="ECO:0000259" key="8">
    <source>
        <dbReference type="Pfam" id="PF07992"/>
    </source>
</evidence>
<evidence type="ECO:0000256" key="6">
    <source>
        <dbReference type="RuleBase" id="RU003880"/>
    </source>
</evidence>
<feature type="domain" description="FAD/NAD(P)-binding" evidence="8">
    <location>
        <begin position="4"/>
        <end position="283"/>
    </location>
</feature>
<protein>
    <recommendedName>
        <fullName evidence="6">Thioredoxin reductase</fullName>
        <ecNumber evidence="6">1.8.1.9</ecNumber>
    </recommendedName>
</protein>
<dbReference type="STRING" id="1798377.A2872_03350"/>
<evidence type="ECO:0000256" key="7">
    <source>
        <dbReference type="RuleBase" id="RU003881"/>
    </source>
</evidence>
<sequence>MDLYDVAIIGSGPAGLTAGIYTSRGNLKTLILAGTKWGGQLMLTSTVENFPGFPEGIQGPELMERMKKQAETFGAKIILENAVSVLPVASNYELRTTNSSYVTRAVIVATGADTVWLGLPNEQRLIGKGVSSCAPCDAFFFKNKKVAVVGGGDSACEEALFLTKFATEVTIIHRRDALRASKIMQDRVKSNPKIKFLFNTEVIDVLGQDHVEGLTLKNLEPGPYNLATDGLFVAIGHKPNSGIFENVAELDEKGYALKPKFPGIFIAGDIADHTYKQAVTAAAFGCQAAMDAEKWLEDNSK</sequence>
<dbReference type="Gene3D" id="3.50.50.60">
    <property type="entry name" value="FAD/NAD(P)-binding domain"/>
    <property type="match status" value="2"/>
</dbReference>
<dbReference type="InterPro" id="IPR023753">
    <property type="entry name" value="FAD/NAD-binding_dom"/>
</dbReference>
<keyword evidence="2 6" id="KW-0274">FAD</keyword>
<dbReference type="InterPro" id="IPR036188">
    <property type="entry name" value="FAD/NAD-bd_sf"/>
</dbReference>
<comment type="catalytic activity">
    <reaction evidence="6">
        <text>[thioredoxin]-dithiol + NADP(+) = [thioredoxin]-disulfide + NADPH + H(+)</text>
        <dbReference type="Rhea" id="RHEA:20345"/>
        <dbReference type="Rhea" id="RHEA-COMP:10698"/>
        <dbReference type="Rhea" id="RHEA-COMP:10700"/>
        <dbReference type="ChEBI" id="CHEBI:15378"/>
        <dbReference type="ChEBI" id="CHEBI:29950"/>
        <dbReference type="ChEBI" id="CHEBI:50058"/>
        <dbReference type="ChEBI" id="CHEBI:57783"/>
        <dbReference type="ChEBI" id="CHEBI:58349"/>
        <dbReference type="EC" id="1.8.1.9"/>
    </reaction>
</comment>
<evidence type="ECO:0000256" key="1">
    <source>
        <dbReference type="ARBA" id="ARBA00022630"/>
    </source>
</evidence>
<evidence type="ECO:0000313" key="10">
    <source>
        <dbReference type="Proteomes" id="UP000178681"/>
    </source>
</evidence>
<dbReference type="PRINTS" id="PR00368">
    <property type="entry name" value="FADPNR"/>
</dbReference>
<dbReference type="GO" id="GO:0004791">
    <property type="term" value="F:thioredoxin-disulfide reductase (NADPH) activity"/>
    <property type="evidence" value="ECO:0007669"/>
    <property type="project" value="UniProtKB-UniRule"/>
</dbReference>
<dbReference type="AlphaFoldDB" id="A0A1F5Z474"/>
<dbReference type="EC" id="1.8.1.9" evidence="6"/>
<proteinExistence type="inferred from homology"/>
<keyword evidence="5 6" id="KW-0676">Redox-active center</keyword>
<dbReference type="GO" id="GO:0019430">
    <property type="term" value="P:removal of superoxide radicals"/>
    <property type="evidence" value="ECO:0007669"/>
    <property type="project" value="UniProtKB-UniRule"/>
</dbReference>
<organism evidence="9 10">
    <name type="scientific">Candidatus Gottesmanbacteria bacterium RIFCSPHIGHO2_01_FULL_42_12</name>
    <dbReference type="NCBI Taxonomy" id="1798377"/>
    <lineage>
        <taxon>Bacteria</taxon>
        <taxon>Candidatus Gottesmaniibacteriota</taxon>
    </lineage>
</organism>
<dbReference type="Pfam" id="PF07992">
    <property type="entry name" value="Pyr_redox_2"/>
    <property type="match status" value="1"/>
</dbReference>
<comment type="cofactor">
    <cofactor evidence="7">
        <name>FAD</name>
        <dbReference type="ChEBI" id="CHEBI:57692"/>
    </cofactor>
    <text evidence="7">Binds 1 FAD per subunit.</text>
</comment>
<accession>A0A1F5Z474</accession>
<dbReference type="NCBIfam" id="TIGR01292">
    <property type="entry name" value="TRX_reduct"/>
    <property type="match status" value="1"/>
</dbReference>
<dbReference type="InterPro" id="IPR008255">
    <property type="entry name" value="Pyr_nucl-diS_OxRdtase_2_AS"/>
</dbReference>
<dbReference type="InterPro" id="IPR050097">
    <property type="entry name" value="Ferredoxin-NADP_redctase_2"/>
</dbReference>
<evidence type="ECO:0000256" key="2">
    <source>
        <dbReference type="ARBA" id="ARBA00022827"/>
    </source>
</evidence>
<dbReference type="PANTHER" id="PTHR48105">
    <property type="entry name" value="THIOREDOXIN REDUCTASE 1-RELATED-RELATED"/>
    <property type="match status" value="1"/>
</dbReference>
<dbReference type="InterPro" id="IPR005982">
    <property type="entry name" value="Thioredox_Rdtase"/>
</dbReference>
<dbReference type="SUPFAM" id="SSF51905">
    <property type="entry name" value="FAD/NAD(P)-binding domain"/>
    <property type="match status" value="1"/>
</dbReference>
<dbReference type="EMBL" id="MFJG01000010">
    <property type="protein sequence ID" value="OGG07241.1"/>
    <property type="molecule type" value="Genomic_DNA"/>
</dbReference>
<comment type="similarity">
    <text evidence="6">Belongs to the class-II pyridine nucleotide-disulfide oxidoreductase family.</text>
</comment>
<dbReference type="GO" id="GO:0005737">
    <property type="term" value="C:cytoplasm"/>
    <property type="evidence" value="ECO:0007669"/>
    <property type="project" value="InterPro"/>
</dbReference>
<reference evidence="9 10" key="1">
    <citation type="journal article" date="2016" name="Nat. Commun.">
        <title>Thousands of microbial genomes shed light on interconnected biogeochemical processes in an aquifer system.</title>
        <authorList>
            <person name="Anantharaman K."/>
            <person name="Brown C.T."/>
            <person name="Hug L.A."/>
            <person name="Sharon I."/>
            <person name="Castelle C.J."/>
            <person name="Probst A.J."/>
            <person name="Thomas B.C."/>
            <person name="Singh A."/>
            <person name="Wilkins M.J."/>
            <person name="Karaoz U."/>
            <person name="Brodie E.L."/>
            <person name="Williams K.H."/>
            <person name="Hubbard S.S."/>
            <person name="Banfield J.F."/>
        </authorList>
    </citation>
    <scope>NUCLEOTIDE SEQUENCE [LARGE SCALE GENOMIC DNA]</scope>
</reference>
<evidence type="ECO:0000256" key="3">
    <source>
        <dbReference type="ARBA" id="ARBA00023002"/>
    </source>
</evidence>
<evidence type="ECO:0000256" key="5">
    <source>
        <dbReference type="ARBA" id="ARBA00023284"/>
    </source>
</evidence>
<keyword evidence="4" id="KW-1015">Disulfide bond</keyword>
<dbReference type="Proteomes" id="UP000178681">
    <property type="component" value="Unassembled WGS sequence"/>
</dbReference>
<gene>
    <name evidence="9" type="ORF">A2872_03350</name>
</gene>
<evidence type="ECO:0000256" key="4">
    <source>
        <dbReference type="ARBA" id="ARBA00023157"/>
    </source>
</evidence>
<keyword evidence="1 6" id="KW-0285">Flavoprotein</keyword>
<dbReference type="PRINTS" id="PR00469">
    <property type="entry name" value="PNDRDTASEII"/>
</dbReference>
<dbReference type="PROSITE" id="PS00573">
    <property type="entry name" value="PYRIDINE_REDOX_2"/>
    <property type="match status" value="1"/>
</dbReference>
<keyword evidence="3 6" id="KW-0560">Oxidoreductase</keyword>
<comment type="caution">
    <text evidence="9">The sequence shown here is derived from an EMBL/GenBank/DDBJ whole genome shotgun (WGS) entry which is preliminary data.</text>
</comment>